<dbReference type="AlphaFoldDB" id="A0AAN8UK15"/>
<organism evidence="8 9">
    <name type="scientific">Dillenia turbinata</name>
    <dbReference type="NCBI Taxonomy" id="194707"/>
    <lineage>
        <taxon>Eukaryota</taxon>
        <taxon>Viridiplantae</taxon>
        <taxon>Streptophyta</taxon>
        <taxon>Embryophyta</taxon>
        <taxon>Tracheophyta</taxon>
        <taxon>Spermatophyta</taxon>
        <taxon>Magnoliopsida</taxon>
        <taxon>eudicotyledons</taxon>
        <taxon>Gunneridae</taxon>
        <taxon>Pentapetalae</taxon>
        <taxon>Dilleniales</taxon>
        <taxon>Dilleniaceae</taxon>
        <taxon>Dillenia</taxon>
    </lineage>
</organism>
<reference evidence="8 9" key="1">
    <citation type="submission" date="2023-12" db="EMBL/GenBank/DDBJ databases">
        <title>A high-quality genome assembly for Dillenia turbinata (Dilleniales).</title>
        <authorList>
            <person name="Chanderbali A."/>
        </authorList>
    </citation>
    <scope>NUCLEOTIDE SEQUENCE [LARGE SCALE GENOMIC DNA]</scope>
    <source>
        <strain evidence="8">LSX21</strain>
        <tissue evidence="8">Leaf</tissue>
    </source>
</reference>
<dbReference type="GO" id="GO:0016020">
    <property type="term" value="C:membrane"/>
    <property type="evidence" value="ECO:0007669"/>
    <property type="project" value="UniProtKB-SubCell"/>
</dbReference>
<evidence type="ECO:0000313" key="9">
    <source>
        <dbReference type="Proteomes" id="UP001370490"/>
    </source>
</evidence>
<comment type="caution">
    <text evidence="8">The sequence shown here is derived from an EMBL/GenBank/DDBJ whole genome shotgun (WGS) entry which is preliminary data.</text>
</comment>
<dbReference type="EMBL" id="JBAMMX010000023">
    <property type="protein sequence ID" value="KAK6916925.1"/>
    <property type="molecule type" value="Genomic_DNA"/>
</dbReference>
<keyword evidence="3 6" id="KW-1133">Transmembrane helix</keyword>
<evidence type="ECO:0000313" key="8">
    <source>
        <dbReference type="EMBL" id="KAK6916925.1"/>
    </source>
</evidence>
<dbReference type="PANTHER" id="PTHR13439">
    <property type="entry name" value="CT120 PROTEIN"/>
    <property type="match status" value="1"/>
</dbReference>
<feature type="transmembrane region" description="Helical" evidence="6">
    <location>
        <begin position="147"/>
        <end position="169"/>
    </location>
</feature>
<gene>
    <name evidence="8" type="ORF">RJ641_017676</name>
</gene>
<keyword evidence="2 5" id="KW-0812">Transmembrane</keyword>
<feature type="transmembrane region" description="Helical" evidence="6">
    <location>
        <begin position="233"/>
        <end position="258"/>
    </location>
</feature>
<proteinExistence type="predicted"/>
<evidence type="ECO:0000256" key="3">
    <source>
        <dbReference type="ARBA" id="ARBA00022989"/>
    </source>
</evidence>
<dbReference type="GO" id="GO:0005783">
    <property type="term" value="C:endoplasmic reticulum"/>
    <property type="evidence" value="ECO:0007669"/>
    <property type="project" value="TreeGrafter"/>
</dbReference>
<accession>A0AAN8UK15</accession>
<comment type="subcellular location">
    <subcellularLocation>
        <location evidence="1">Membrane</location>
        <topology evidence="1">Multi-pass membrane protein</topology>
    </subcellularLocation>
</comment>
<evidence type="ECO:0000256" key="1">
    <source>
        <dbReference type="ARBA" id="ARBA00004141"/>
    </source>
</evidence>
<feature type="domain" description="TLC" evidence="7">
    <location>
        <begin position="99"/>
        <end position="303"/>
    </location>
</feature>
<evidence type="ECO:0000256" key="6">
    <source>
        <dbReference type="SAM" id="Phobius"/>
    </source>
</evidence>
<dbReference type="Pfam" id="PF03798">
    <property type="entry name" value="TRAM_LAG1_CLN8"/>
    <property type="match status" value="1"/>
</dbReference>
<evidence type="ECO:0000256" key="2">
    <source>
        <dbReference type="ARBA" id="ARBA00022692"/>
    </source>
</evidence>
<keyword evidence="9" id="KW-1185">Reference proteome</keyword>
<feature type="transmembrane region" description="Helical" evidence="6">
    <location>
        <begin position="110"/>
        <end position="127"/>
    </location>
</feature>
<feature type="transmembrane region" description="Helical" evidence="6">
    <location>
        <begin position="270"/>
        <end position="291"/>
    </location>
</feature>
<dbReference type="InterPro" id="IPR006634">
    <property type="entry name" value="TLC-dom"/>
</dbReference>
<dbReference type="InterPro" id="IPR050846">
    <property type="entry name" value="TLCD"/>
</dbReference>
<name>A0AAN8UK15_9MAGN</name>
<sequence length="306" mass="34939">MEIESGSNVNEEEDRTRAAVQVFDFGENKIMVTVSKKTEMVLQSYHSQAQVLVWNYLLADPFVPYTSVLGGLFACKLLYELSQLFFSFYSKSYSGLTKVQKMEWNNRTMSTIHAIFIASISLHFVFWSDLFSDQYADGLITFRSSTFSTFSLGVSVGYFIADLAMILWLYPSLGGIEFVIHHSLSAIAVAYSMASGEGQLYTYMVLVSEVTTPEINLRWYLDTAGMKRSTAYLINGVVIFFAWLVARILLFGYMFYHVYLHYNQVIQMHIFGYLLVFAVPSILAIMNLMWFGKILKGLKKTLAKRL</sequence>
<evidence type="ECO:0000256" key="5">
    <source>
        <dbReference type="PROSITE-ProRule" id="PRU00205"/>
    </source>
</evidence>
<dbReference type="SMART" id="SM00724">
    <property type="entry name" value="TLC"/>
    <property type="match status" value="1"/>
</dbReference>
<dbReference type="Proteomes" id="UP001370490">
    <property type="component" value="Unassembled WGS sequence"/>
</dbReference>
<dbReference type="GO" id="GO:0055088">
    <property type="term" value="P:lipid homeostasis"/>
    <property type="evidence" value="ECO:0007669"/>
    <property type="project" value="TreeGrafter"/>
</dbReference>
<feature type="transmembrane region" description="Helical" evidence="6">
    <location>
        <begin position="62"/>
        <end position="89"/>
    </location>
</feature>
<dbReference type="PROSITE" id="PS50922">
    <property type="entry name" value="TLC"/>
    <property type="match status" value="1"/>
</dbReference>
<dbReference type="PANTHER" id="PTHR13439:SF62">
    <property type="entry name" value="TRANSMEMBRANE PROTEIN 56-LIKE"/>
    <property type="match status" value="1"/>
</dbReference>
<evidence type="ECO:0000256" key="4">
    <source>
        <dbReference type="ARBA" id="ARBA00023136"/>
    </source>
</evidence>
<keyword evidence="4 5" id="KW-0472">Membrane</keyword>
<evidence type="ECO:0000259" key="7">
    <source>
        <dbReference type="PROSITE" id="PS50922"/>
    </source>
</evidence>
<protein>
    <submittedName>
        <fullName evidence="8">TRAM/LAG1/CLN8 homology domain</fullName>
    </submittedName>
</protein>